<dbReference type="CDD" id="cd15529">
    <property type="entry name" value="PHD2_PHF10"/>
    <property type="match status" value="1"/>
</dbReference>
<dbReference type="GO" id="GO:0005634">
    <property type="term" value="C:nucleus"/>
    <property type="evidence" value="ECO:0007669"/>
    <property type="project" value="UniProtKB-SubCell"/>
</dbReference>
<dbReference type="SUPFAM" id="SSF57903">
    <property type="entry name" value="FYVE/PHD zinc finger"/>
    <property type="match status" value="1"/>
</dbReference>
<organism evidence="12 13">
    <name type="scientific">Hypsibius exemplaris</name>
    <name type="common">Freshwater tardigrade</name>
    <dbReference type="NCBI Taxonomy" id="2072580"/>
    <lineage>
        <taxon>Eukaryota</taxon>
        <taxon>Metazoa</taxon>
        <taxon>Ecdysozoa</taxon>
        <taxon>Tardigrada</taxon>
        <taxon>Eutardigrada</taxon>
        <taxon>Parachela</taxon>
        <taxon>Hypsibioidea</taxon>
        <taxon>Hypsibiidae</taxon>
        <taxon>Hypsibius</taxon>
    </lineage>
</organism>
<evidence type="ECO:0000256" key="1">
    <source>
        <dbReference type="ARBA" id="ARBA00004123"/>
    </source>
</evidence>
<evidence type="ECO:0000256" key="3">
    <source>
        <dbReference type="ARBA" id="ARBA00022737"/>
    </source>
</evidence>
<feature type="compositionally biased region" description="Acidic residues" evidence="10">
    <location>
        <begin position="496"/>
        <end position="514"/>
    </location>
</feature>
<keyword evidence="3" id="KW-0677">Repeat</keyword>
<feature type="region of interest" description="Disordered" evidence="10">
    <location>
        <begin position="1"/>
        <end position="49"/>
    </location>
</feature>
<feature type="compositionally biased region" description="Polar residues" evidence="10">
    <location>
        <begin position="7"/>
        <end position="38"/>
    </location>
</feature>
<protein>
    <submittedName>
        <fullName evidence="12">PHD finger protein 10</fullName>
    </submittedName>
</protein>
<accession>A0A1W0XD59</accession>
<evidence type="ECO:0000259" key="11">
    <source>
        <dbReference type="PROSITE" id="PS50016"/>
    </source>
</evidence>
<name>A0A1W0XD59_HYPEX</name>
<evidence type="ECO:0000256" key="5">
    <source>
        <dbReference type="ARBA" id="ARBA00022833"/>
    </source>
</evidence>
<dbReference type="InterPro" id="IPR019787">
    <property type="entry name" value="Znf_PHD-finger"/>
</dbReference>
<keyword evidence="5" id="KW-0862">Zinc</keyword>
<reference evidence="13" key="1">
    <citation type="submission" date="2017-01" db="EMBL/GenBank/DDBJ databases">
        <title>Comparative genomics of anhydrobiosis in the tardigrade Hypsibius dujardini.</title>
        <authorList>
            <person name="Yoshida Y."/>
            <person name="Koutsovoulos G."/>
            <person name="Laetsch D."/>
            <person name="Stevens L."/>
            <person name="Kumar S."/>
            <person name="Horikawa D."/>
            <person name="Ishino K."/>
            <person name="Komine S."/>
            <person name="Tomita M."/>
            <person name="Blaxter M."/>
            <person name="Arakawa K."/>
        </authorList>
    </citation>
    <scope>NUCLEOTIDE SEQUENCE [LARGE SCALE GENOMIC DNA]</scope>
    <source>
        <strain evidence="13">Z151</strain>
    </source>
</reference>
<gene>
    <name evidence="12" type="ORF">BV898_00995</name>
</gene>
<feature type="region of interest" description="Disordered" evidence="10">
    <location>
        <begin position="331"/>
        <end position="351"/>
    </location>
</feature>
<dbReference type="InterPro" id="IPR001965">
    <property type="entry name" value="Znf_PHD"/>
</dbReference>
<evidence type="ECO:0000313" key="13">
    <source>
        <dbReference type="Proteomes" id="UP000192578"/>
    </source>
</evidence>
<dbReference type="OrthoDB" id="1903104at2759"/>
<keyword evidence="4 9" id="KW-0863">Zinc-finger</keyword>
<evidence type="ECO:0000256" key="10">
    <source>
        <dbReference type="SAM" id="MobiDB-lite"/>
    </source>
</evidence>
<evidence type="ECO:0000256" key="2">
    <source>
        <dbReference type="ARBA" id="ARBA00022723"/>
    </source>
</evidence>
<evidence type="ECO:0000256" key="6">
    <source>
        <dbReference type="ARBA" id="ARBA00023015"/>
    </source>
</evidence>
<dbReference type="Pfam" id="PF00628">
    <property type="entry name" value="PHD"/>
    <property type="match status" value="1"/>
</dbReference>
<dbReference type="Gene3D" id="3.30.40.10">
    <property type="entry name" value="Zinc/RING finger domain, C3HC4 (zinc finger)"/>
    <property type="match status" value="1"/>
</dbReference>
<sequence>MDVSEIARNSTEIPSVTGASSKSTAKAVSDPTGSQLSESNDHNSNEASAVSLQASILTAHQNREHRLRAQRQRALKSVTKYNTFLNQQRVAERKNYFDLQTNLVHVPRRSVRVLAPNSELYQMQLVEARSGSGPFRRPGNLQGPAPNLFAKKTGAYPAALMFSPPQYSDSVPIFSPKELGYLPLTTTVHTAPPFAVHCLNLSAEEFRKMRGIDANGQISDADDSDLDEKDDIEMSDLTGSATNNAVHEGVLPFTPVKTIYDMKPESAITPTPAGRSRTLKKDVDTPSVVLSPEKEPVPPVAVLQLPIEIPPCPANTCFNCHTRAYQPPLPPAEVVKPAKKKRGKKKPAEPTAAELASETLIGCSNCTKLVHPSCMHLSKGTLFAIQTYQWQCTDCKVCLKCNSPAQEEKLMFCDFCDRGYHNFCVGVPRIPHGRWLCHGCAVCSLCGASRPNLEGKRGRACIWQPDWDEDAAGNVTTIRTLCYPCFKKKKGSSKGEEDDGEGDDDEEDSKAEAD</sequence>
<keyword evidence="13" id="KW-1185">Reference proteome</keyword>
<evidence type="ECO:0000313" key="12">
    <source>
        <dbReference type="EMBL" id="OQV25312.1"/>
    </source>
</evidence>
<dbReference type="SMART" id="SM00249">
    <property type="entry name" value="PHD"/>
    <property type="match status" value="2"/>
</dbReference>
<dbReference type="GO" id="GO:0008270">
    <property type="term" value="F:zinc ion binding"/>
    <property type="evidence" value="ECO:0007669"/>
    <property type="project" value="UniProtKB-KW"/>
</dbReference>
<proteinExistence type="predicted"/>
<evidence type="ECO:0000256" key="9">
    <source>
        <dbReference type="PROSITE-ProRule" id="PRU00146"/>
    </source>
</evidence>
<dbReference type="PANTHER" id="PTHR45888">
    <property type="entry name" value="HL01030P-RELATED"/>
    <property type="match status" value="1"/>
</dbReference>
<dbReference type="EMBL" id="MTYJ01000003">
    <property type="protein sequence ID" value="OQV25312.1"/>
    <property type="molecule type" value="Genomic_DNA"/>
</dbReference>
<feature type="domain" description="PHD-type" evidence="11">
    <location>
        <begin position="395"/>
        <end position="443"/>
    </location>
</feature>
<evidence type="ECO:0000256" key="4">
    <source>
        <dbReference type="ARBA" id="ARBA00022771"/>
    </source>
</evidence>
<dbReference type="Proteomes" id="UP000192578">
    <property type="component" value="Unassembled WGS sequence"/>
</dbReference>
<keyword evidence="8" id="KW-0539">Nucleus</keyword>
<comment type="caution">
    <text evidence="12">The sequence shown here is derived from an EMBL/GenBank/DDBJ whole genome shotgun (WGS) entry which is preliminary data.</text>
</comment>
<evidence type="ECO:0000256" key="7">
    <source>
        <dbReference type="ARBA" id="ARBA00023163"/>
    </source>
</evidence>
<dbReference type="PROSITE" id="PS50016">
    <property type="entry name" value="ZF_PHD_2"/>
    <property type="match status" value="1"/>
</dbReference>
<feature type="region of interest" description="Disordered" evidence="10">
    <location>
        <begin position="488"/>
        <end position="514"/>
    </location>
</feature>
<keyword evidence="6" id="KW-0805">Transcription regulation</keyword>
<keyword evidence="2" id="KW-0479">Metal-binding</keyword>
<dbReference type="InterPro" id="IPR011011">
    <property type="entry name" value="Znf_FYVE_PHD"/>
</dbReference>
<dbReference type="AlphaFoldDB" id="A0A1W0XD59"/>
<evidence type="ECO:0000256" key="8">
    <source>
        <dbReference type="ARBA" id="ARBA00023242"/>
    </source>
</evidence>
<dbReference type="InterPro" id="IPR013083">
    <property type="entry name" value="Znf_RING/FYVE/PHD"/>
</dbReference>
<dbReference type="PANTHER" id="PTHR45888:SF4">
    <property type="entry name" value="PHD FINGER PROTEIN 10"/>
    <property type="match status" value="1"/>
</dbReference>
<comment type="subcellular location">
    <subcellularLocation>
        <location evidence="1">Nucleus</location>
    </subcellularLocation>
</comment>
<keyword evidence="7" id="KW-0804">Transcription</keyword>